<dbReference type="GO" id="GO:0046933">
    <property type="term" value="F:proton-transporting ATP synthase activity, rotational mechanism"/>
    <property type="evidence" value="ECO:0007669"/>
    <property type="project" value="UniProtKB-UniRule"/>
</dbReference>
<dbReference type="EMBL" id="JACRSS010000001">
    <property type="protein sequence ID" value="MBC8538278.1"/>
    <property type="molecule type" value="Genomic_DNA"/>
</dbReference>
<dbReference type="Pfam" id="PF01813">
    <property type="entry name" value="ATP-synt_D"/>
    <property type="match status" value="1"/>
</dbReference>
<keyword evidence="6" id="KW-1185">Reference proteome</keyword>
<gene>
    <name evidence="4" type="primary">atpD</name>
    <name evidence="5" type="ORF">H8693_04955</name>
</gene>
<name>A0A926HWE7_9FIRM</name>
<dbReference type="HAMAP" id="MF_00271">
    <property type="entry name" value="ATP_synth_D_arch"/>
    <property type="match status" value="1"/>
</dbReference>
<organism evidence="5 6">
    <name type="scientific">Guopingia tenuis</name>
    <dbReference type="NCBI Taxonomy" id="2763656"/>
    <lineage>
        <taxon>Bacteria</taxon>
        <taxon>Bacillati</taxon>
        <taxon>Bacillota</taxon>
        <taxon>Clostridia</taxon>
        <taxon>Christensenellales</taxon>
        <taxon>Christensenellaceae</taxon>
        <taxon>Guopingia</taxon>
    </lineage>
</organism>
<dbReference type="RefSeq" id="WP_249280034.1">
    <property type="nucleotide sequence ID" value="NZ_JACRSS010000001.1"/>
</dbReference>
<dbReference type="PANTHER" id="PTHR11671">
    <property type="entry name" value="V-TYPE ATP SYNTHASE SUBUNIT D"/>
    <property type="match status" value="1"/>
</dbReference>
<evidence type="ECO:0000313" key="6">
    <source>
        <dbReference type="Proteomes" id="UP000617951"/>
    </source>
</evidence>
<accession>A0A926HWE7</accession>
<keyword evidence="4" id="KW-0066">ATP synthesis</keyword>
<keyword evidence="3 4" id="KW-0406">Ion transport</keyword>
<evidence type="ECO:0000313" key="5">
    <source>
        <dbReference type="EMBL" id="MBC8538278.1"/>
    </source>
</evidence>
<protein>
    <recommendedName>
        <fullName evidence="4">V-type ATP synthase subunit D</fullName>
    </recommendedName>
    <alternativeName>
        <fullName evidence="4">V-ATPase subunit D</fullName>
    </alternativeName>
</protein>
<dbReference type="FunFam" id="1.10.287.3240:FF:000007">
    <property type="entry name" value="V-type ATP synthase subunit D"/>
    <property type="match status" value="1"/>
</dbReference>
<keyword evidence="2 4" id="KW-0813">Transport</keyword>
<comment type="caution">
    <text evidence="5">The sequence shown here is derived from an EMBL/GenBank/DDBJ whole genome shotgun (WGS) entry which is preliminary data.</text>
</comment>
<dbReference type="GO" id="GO:0005524">
    <property type="term" value="F:ATP binding"/>
    <property type="evidence" value="ECO:0007669"/>
    <property type="project" value="UniProtKB-UniRule"/>
</dbReference>
<dbReference type="InterPro" id="IPR002699">
    <property type="entry name" value="V_ATPase_D"/>
</dbReference>
<keyword evidence="4" id="KW-0375">Hydrogen ion transport</keyword>
<dbReference type="NCBIfam" id="NF001543">
    <property type="entry name" value="PRK00373.1-2"/>
    <property type="match status" value="1"/>
</dbReference>
<evidence type="ECO:0000256" key="2">
    <source>
        <dbReference type="ARBA" id="ARBA00022448"/>
    </source>
</evidence>
<comment type="similarity">
    <text evidence="1 4">Belongs to the V-ATPase D subunit family.</text>
</comment>
<evidence type="ECO:0000256" key="1">
    <source>
        <dbReference type="ARBA" id="ARBA00005850"/>
    </source>
</evidence>
<dbReference type="Gene3D" id="1.10.287.3240">
    <property type="match status" value="1"/>
</dbReference>
<dbReference type="AlphaFoldDB" id="A0A926HWE7"/>
<dbReference type="GO" id="GO:0042777">
    <property type="term" value="P:proton motive force-driven plasma membrane ATP synthesis"/>
    <property type="evidence" value="ECO:0007669"/>
    <property type="project" value="UniProtKB-UniRule"/>
</dbReference>
<dbReference type="GO" id="GO:0046961">
    <property type="term" value="F:proton-transporting ATPase activity, rotational mechanism"/>
    <property type="evidence" value="ECO:0007669"/>
    <property type="project" value="InterPro"/>
</dbReference>
<comment type="function">
    <text evidence="4">Produces ATP from ADP in the presence of a proton gradient across the membrane.</text>
</comment>
<evidence type="ECO:0000256" key="3">
    <source>
        <dbReference type="ARBA" id="ARBA00023065"/>
    </source>
</evidence>
<evidence type="ECO:0000256" key="4">
    <source>
        <dbReference type="HAMAP-Rule" id="MF_00271"/>
    </source>
</evidence>
<sequence length="212" mass="24498">MAVLRVNPTRMELTRLKKRLAVAVRGHKLLKDKRDEMVRRFMELIKGNKRLRESVEAELGVALRSFLGASLTMSPEDMEVALLYPSKRFKVHVAKNNIMSVDVPKIEYEELESNHSTYPYGMINTTGEMDVAVDRLAEALPGLIRLAELEKTCNMLADEIEKTRRRVNALEYVMIPQLEETIRYITMKLDENERGNLTRLMKMKELMKQAEG</sequence>
<proteinExistence type="inferred from homology"/>
<dbReference type="NCBIfam" id="TIGR00309">
    <property type="entry name" value="V_ATPase_subD"/>
    <property type="match status" value="1"/>
</dbReference>
<reference evidence="5" key="1">
    <citation type="submission" date="2020-08" db="EMBL/GenBank/DDBJ databases">
        <title>Genome public.</title>
        <authorList>
            <person name="Liu C."/>
            <person name="Sun Q."/>
        </authorList>
    </citation>
    <scope>NUCLEOTIDE SEQUENCE</scope>
    <source>
        <strain evidence="5">NSJ-63</strain>
    </source>
</reference>
<dbReference type="Proteomes" id="UP000617951">
    <property type="component" value="Unassembled WGS sequence"/>
</dbReference>